<feature type="signal peptide" evidence="3">
    <location>
        <begin position="1"/>
        <end position="20"/>
    </location>
</feature>
<feature type="region of interest" description="Disordered" evidence="1">
    <location>
        <begin position="142"/>
        <end position="169"/>
    </location>
</feature>
<dbReference type="Gene3D" id="2.60.40.420">
    <property type="entry name" value="Cupredoxins - blue copper proteins"/>
    <property type="match status" value="1"/>
</dbReference>
<dbReference type="RefSeq" id="XP_064767294.1">
    <property type="nucleotide sequence ID" value="XM_064912940.1"/>
</dbReference>
<evidence type="ECO:0000256" key="2">
    <source>
        <dbReference type="SAM" id="Phobius"/>
    </source>
</evidence>
<keyword evidence="2" id="KW-0472">Membrane</keyword>
<dbReference type="InterPro" id="IPR008972">
    <property type="entry name" value="Cupredoxin"/>
</dbReference>
<dbReference type="InterPro" id="IPR052953">
    <property type="entry name" value="Ser-rich/MCO-related"/>
</dbReference>
<protein>
    <submittedName>
        <fullName evidence="4">Cupredoxin</fullName>
    </submittedName>
</protein>
<feature type="chain" id="PRO_5045125311" evidence="3">
    <location>
        <begin position="21"/>
        <end position="264"/>
    </location>
</feature>
<reference evidence="4 5" key="1">
    <citation type="submission" date="2024-03" db="EMBL/GenBank/DDBJ databases">
        <title>Genome-scale model development and genomic sequencing of the oleaginous clade Lipomyces.</title>
        <authorList>
            <consortium name="Lawrence Berkeley National Laboratory"/>
            <person name="Czajka J.J."/>
            <person name="Han Y."/>
            <person name="Kim J."/>
            <person name="Mondo S.J."/>
            <person name="Hofstad B.A."/>
            <person name="Robles A."/>
            <person name="Haridas S."/>
            <person name="Riley R."/>
            <person name="LaButti K."/>
            <person name="Pangilinan J."/>
            <person name="Andreopoulos W."/>
            <person name="Lipzen A."/>
            <person name="Yan J."/>
            <person name="Wang M."/>
            <person name="Ng V."/>
            <person name="Grigoriev I.V."/>
            <person name="Spatafora J.W."/>
            <person name="Magnuson J.K."/>
            <person name="Baker S.E."/>
            <person name="Pomraning K.R."/>
        </authorList>
    </citation>
    <scope>NUCLEOTIDE SEQUENCE [LARGE SCALE GENOMIC DNA]</scope>
    <source>
        <strain evidence="4 5">Phaff 52-87</strain>
    </source>
</reference>
<gene>
    <name evidence="4" type="ORF">BZA70DRAFT_280367</name>
</gene>
<dbReference type="GeneID" id="90038452"/>
<evidence type="ECO:0000313" key="4">
    <source>
        <dbReference type="EMBL" id="KAK7204261.1"/>
    </source>
</evidence>
<evidence type="ECO:0000256" key="1">
    <source>
        <dbReference type="SAM" id="MobiDB-lite"/>
    </source>
</evidence>
<keyword evidence="2" id="KW-1133">Transmembrane helix</keyword>
<dbReference type="EMBL" id="JBBJBU010000008">
    <property type="protein sequence ID" value="KAK7204261.1"/>
    <property type="molecule type" value="Genomic_DNA"/>
</dbReference>
<evidence type="ECO:0000256" key="3">
    <source>
        <dbReference type="SAM" id="SignalP"/>
    </source>
</evidence>
<organism evidence="4 5">
    <name type="scientific">Myxozyma melibiosi</name>
    <dbReference type="NCBI Taxonomy" id="54550"/>
    <lineage>
        <taxon>Eukaryota</taxon>
        <taxon>Fungi</taxon>
        <taxon>Dikarya</taxon>
        <taxon>Ascomycota</taxon>
        <taxon>Saccharomycotina</taxon>
        <taxon>Lipomycetes</taxon>
        <taxon>Lipomycetales</taxon>
        <taxon>Lipomycetaceae</taxon>
        <taxon>Myxozyma</taxon>
    </lineage>
</organism>
<dbReference type="CDD" id="cd00920">
    <property type="entry name" value="Cupredoxin"/>
    <property type="match status" value="1"/>
</dbReference>
<name>A0ABR1F345_9ASCO</name>
<evidence type="ECO:0000313" key="5">
    <source>
        <dbReference type="Proteomes" id="UP001498771"/>
    </source>
</evidence>
<keyword evidence="5" id="KW-1185">Reference proteome</keyword>
<feature type="compositionally biased region" description="Polar residues" evidence="1">
    <location>
        <begin position="142"/>
        <end position="161"/>
    </location>
</feature>
<keyword evidence="3" id="KW-0732">Signal</keyword>
<dbReference type="PANTHER" id="PTHR34883:SF15">
    <property type="entry name" value="EXTRACELLULAR SERINE-RICH PROTEIN"/>
    <property type="match status" value="1"/>
</dbReference>
<proteinExistence type="predicted"/>
<feature type="region of interest" description="Disordered" evidence="1">
    <location>
        <begin position="207"/>
        <end position="233"/>
    </location>
</feature>
<accession>A0ABR1F345</accession>
<feature type="transmembrane region" description="Helical" evidence="2">
    <location>
        <begin position="239"/>
        <end position="262"/>
    </location>
</feature>
<dbReference type="SUPFAM" id="SSF49503">
    <property type="entry name" value="Cupredoxins"/>
    <property type="match status" value="1"/>
</dbReference>
<keyword evidence="2" id="KW-0812">Transmembrane</keyword>
<dbReference type="Proteomes" id="UP001498771">
    <property type="component" value="Unassembled WGS sequence"/>
</dbReference>
<comment type="caution">
    <text evidence="4">The sequence shown here is derived from an EMBL/GenBank/DDBJ whole genome shotgun (WGS) entry which is preliminary data.</text>
</comment>
<sequence>MKSTTATAIVIAAAASSAAAYTVHNVTVGDAGFTYDPDSITADVGDYVRFTIESGTHGIAQSTYDAPCSPYSDNSDDGSDGIYSGLITYSTIYDVPEYIIKINNTDPIWFYCPEAYHCQSGMTGVINIGTNQSLDTYTSLAETQSSNTQPSVEVGNTTLPDSSSSSSGSSSAVSSITSASASSSSPVSSSKISSSTTLSTSTAASSSSASASSASSSASSASASSTSASSTAASSSATAGAYTTAVSGGMLTAAVAAAVYFLGF</sequence>
<dbReference type="PANTHER" id="PTHR34883">
    <property type="entry name" value="SERINE-RICH PROTEIN, PUTATIVE-RELATED-RELATED"/>
    <property type="match status" value="1"/>
</dbReference>